<dbReference type="SUPFAM" id="SSF46785">
    <property type="entry name" value="Winged helix' DNA-binding domain"/>
    <property type="match status" value="1"/>
</dbReference>
<dbReference type="Pfam" id="PF01638">
    <property type="entry name" value="HxlR"/>
    <property type="match status" value="1"/>
</dbReference>
<dbReference type="Gene3D" id="1.10.10.10">
    <property type="entry name" value="Winged helix-like DNA-binding domain superfamily/Winged helix DNA-binding domain"/>
    <property type="match status" value="1"/>
</dbReference>
<dbReference type="EMBL" id="CP031306">
    <property type="protein sequence ID" value="QCC56641.1"/>
    <property type="molecule type" value="Genomic_DNA"/>
</dbReference>
<dbReference type="PANTHER" id="PTHR33204:SF18">
    <property type="entry name" value="TRANSCRIPTIONAL REGULATORY PROTEIN"/>
    <property type="match status" value="1"/>
</dbReference>
<keyword evidence="2" id="KW-0238">DNA-binding</keyword>
<dbReference type="InterPro" id="IPR036388">
    <property type="entry name" value="WH-like_DNA-bd_sf"/>
</dbReference>
<evidence type="ECO:0000256" key="2">
    <source>
        <dbReference type="ARBA" id="ARBA00023125"/>
    </source>
</evidence>
<evidence type="ECO:0000256" key="1">
    <source>
        <dbReference type="ARBA" id="ARBA00023015"/>
    </source>
</evidence>
<dbReference type="GeneID" id="96090366"/>
<protein>
    <submittedName>
        <fullName evidence="5">Transcriptional regulator</fullName>
    </submittedName>
</protein>
<organism evidence="5 6">
    <name type="scientific">Natronorubrum bangense</name>
    <dbReference type="NCBI Taxonomy" id="61858"/>
    <lineage>
        <taxon>Archaea</taxon>
        <taxon>Methanobacteriati</taxon>
        <taxon>Methanobacteriota</taxon>
        <taxon>Stenosarchaea group</taxon>
        <taxon>Halobacteria</taxon>
        <taxon>Halobacteriales</taxon>
        <taxon>Natrialbaceae</taxon>
        <taxon>Natronorubrum</taxon>
    </lineage>
</organism>
<geneLocation type="plasmid" evidence="5">
    <name>unnamed1</name>
</geneLocation>
<evidence type="ECO:0000313" key="5">
    <source>
        <dbReference type="EMBL" id="QCC56641.1"/>
    </source>
</evidence>
<dbReference type="InterPro" id="IPR002577">
    <property type="entry name" value="HTH_HxlR"/>
</dbReference>
<name>A0A4D6HSW1_9EURY</name>
<dbReference type="PROSITE" id="PS51118">
    <property type="entry name" value="HTH_HXLR"/>
    <property type="match status" value="1"/>
</dbReference>
<reference evidence="5 6" key="1">
    <citation type="journal article" date="2019" name="Nat. Commun.">
        <title>A new type of DNA phosphorothioation-based antiviral system in archaea.</title>
        <authorList>
            <person name="Xiong L."/>
            <person name="Liu S."/>
            <person name="Chen S."/>
            <person name="Xiao Y."/>
            <person name="Zhu B."/>
            <person name="Gao Y."/>
            <person name="Zhang Y."/>
            <person name="Chen B."/>
            <person name="Luo J."/>
            <person name="Deng Z."/>
            <person name="Chen X."/>
            <person name="Wang L."/>
            <person name="Chen S."/>
        </authorList>
    </citation>
    <scope>NUCLEOTIDE SEQUENCE [LARGE SCALE GENOMIC DNA]</scope>
    <source>
        <strain evidence="5 6">JCM 10635</strain>
        <plasmid evidence="5 6">unnamed1</plasmid>
    </source>
</reference>
<dbReference type="AlphaFoldDB" id="A0A4D6HSW1"/>
<gene>
    <name evidence="5" type="ORF">DV706_19310</name>
</gene>
<dbReference type="RefSeq" id="WP_006067145.1">
    <property type="nucleotide sequence ID" value="NZ_CP031306.1"/>
</dbReference>
<keyword evidence="1" id="KW-0805">Transcription regulation</keyword>
<dbReference type="KEGG" id="nbg:DV706_19310"/>
<evidence type="ECO:0000313" key="6">
    <source>
        <dbReference type="Proteomes" id="UP000296822"/>
    </source>
</evidence>
<accession>A0A4D6HSW1</accession>
<dbReference type="PANTHER" id="PTHR33204">
    <property type="entry name" value="TRANSCRIPTIONAL REGULATOR, MARR FAMILY"/>
    <property type="match status" value="1"/>
</dbReference>
<evidence type="ECO:0000259" key="4">
    <source>
        <dbReference type="PROSITE" id="PS51118"/>
    </source>
</evidence>
<evidence type="ECO:0000256" key="3">
    <source>
        <dbReference type="ARBA" id="ARBA00023163"/>
    </source>
</evidence>
<dbReference type="Proteomes" id="UP000296822">
    <property type="component" value="Plasmid unnamed1"/>
</dbReference>
<feature type="domain" description="HTH hxlR-type" evidence="4">
    <location>
        <begin position="16"/>
        <end position="114"/>
    </location>
</feature>
<keyword evidence="3" id="KW-0804">Transcription</keyword>
<proteinExistence type="predicted"/>
<dbReference type="InterPro" id="IPR036390">
    <property type="entry name" value="WH_DNA-bd_sf"/>
</dbReference>
<dbReference type="GO" id="GO:0003677">
    <property type="term" value="F:DNA binding"/>
    <property type="evidence" value="ECO:0007669"/>
    <property type="project" value="UniProtKB-KW"/>
</dbReference>
<sequence>MPTAKERSQELVEGNNQLVTASNVLGRKWHSTIVYQLLDAGLQGFGDLKARIGGISRKVLSESLTNLGEQGIVEQLVLETKPVRVEYSLTSAGRELQGRRFPRSRRQTTAAPNR</sequence>
<keyword evidence="5" id="KW-0614">Plasmid</keyword>